<evidence type="ECO:0000313" key="1">
    <source>
        <dbReference type="EMBL" id="KAI8004640.1"/>
    </source>
</evidence>
<reference evidence="1 2" key="1">
    <citation type="journal article" date="2022" name="Plant J.">
        <title>Chromosome-level genome of Camellia lanceoleosa provides a valuable resource for understanding genome evolution and self-incompatibility.</title>
        <authorList>
            <person name="Gong W."/>
            <person name="Xiao S."/>
            <person name="Wang L."/>
            <person name="Liao Z."/>
            <person name="Chang Y."/>
            <person name="Mo W."/>
            <person name="Hu G."/>
            <person name="Li W."/>
            <person name="Zhao G."/>
            <person name="Zhu H."/>
            <person name="Hu X."/>
            <person name="Ji K."/>
            <person name="Xiang X."/>
            <person name="Song Q."/>
            <person name="Yuan D."/>
            <person name="Jin S."/>
            <person name="Zhang L."/>
        </authorList>
    </citation>
    <scope>NUCLEOTIDE SEQUENCE [LARGE SCALE GENOMIC DNA]</scope>
    <source>
        <strain evidence="1">SQ_2022a</strain>
    </source>
</reference>
<dbReference type="EMBL" id="CM045766">
    <property type="protein sequence ID" value="KAI8004640.1"/>
    <property type="molecule type" value="Genomic_DNA"/>
</dbReference>
<gene>
    <name evidence="1" type="ORF">LOK49_LG08G00225</name>
</gene>
<proteinExistence type="predicted"/>
<accession>A0ACC0GUY7</accession>
<sequence>MTEKGNRVGSIGIGLKKEKVIKVSWKKIGCGEDYSAERLKELFGKFGEVEDVVIKSLKKRGSTVVVMASKDEVVTAARSVFGNLSNPLWVFPLQPISTSIPSTQRNDLVRDAHQVFEDLVLKKLQKVIAQMEPLGGGVTHVMVQQ</sequence>
<name>A0ACC0GUY7_9ERIC</name>
<protein>
    <submittedName>
        <fullName evidence="1">Uncharacterized protein</fullName>
    </submittedName>
</protein>
<organism evidence="1 2">
    <name type="scientific">Camellia lanceoleosa</name>
    <dbReference type="NCBI Taxonomy" id="1840588"/>
    <lineage>
        <taxon>Eukaryota</taxon>
        <taxon>Viridiplantae</taxon>
        <taxon>Streptophyta</taxon>
        <taxon>Embryophyta</taxon>
        <taxon>Tracheophyta</taxon>
        <taxon>Spermatophyta</taxon>
        <taxon>Magnoliopsida</taxon>
        <taxon>eudicotyledons</taxon>
        <taxon>Gunneridae</taxon>
        <taxon>Pentapetalae</taxon>
        <taxon>asterids</taxon>
        <taxon>Ericales</taxon>
        <taxon>Theaceae</taxon>
        <taxon>Camellia</taxon>
    </lineage>
</organism>
<comment type="caution">
    <text evidence="1">The sequence shown here is derived from an EMBL/GenBank/DDBJ whole genome shotgun (WGS) entry which is preliminary data.</text>
</comment>
<dbReference type="Proteomes" id="UP001060215">
    <property type="component" value="Chromosome 9"/>
</dbReference>
<keyword evidence="2" id="KW-1185">Reference proteome</keyword>
<evidence type="ECO:0000313" key="2">
    <source>
        <dbReference type="Proteomes" id="UP001060215"/>
    </source>
</evidence>